<dbReference type="Proteomes" id="UP000612362">
    <property type="component" value="Unassembled WGS sequence"/>
</dbReference>
<protein>
    <submittedName>
        <fullName evidence="2">Uncharacterized protein</fullName>
    </submittedName>
</protein>
<reference evidence="2" key="1">
    <citation type="submission" date="2020-10" db="EMBL/GenBank/DDBJ databases">
        <title>Taxonomic study of unclassified bacteria belonging to the class Ktedonobacteria.</title>
        <authorList>
            <person name="Yabe S."/>
            <person name="Wang C.M."/>
            <person name="Zheng Y."/>
            <person name="Sakai Y."/>
            <person name="Cavaletti L."/>
            <person name="Monciardini P."/>
            <person name="Donadio S."/>
        </authorList>
    </citation>
    <scope>NUCLEOTIDE SEQUENCE</scope>
    <source>
        <strain evidence="2">SOSP1-1</strain>
    </source>
</reference>
<dbReference type="AlphaFoldDB" id="A0A8J3HX72"/>
<proteinExistence type="predicted"/>
<feature type="region of interest" description="Disordered" evidence="1">
    <location>
        <begin position="1"/>
        <end position="48"/>
    </location>
</feature>
<organism evidence="2 3">
    <name type="scientific">Ktedonospora formicarum</name>
    <dbReference type="NCBI Taxonomy" id="2778364"/>
    <lineage>
        <taxon>Bacteria</taxon>
        <taxon>Bacillati</taxon>
        <taxon>Chloroflexota</taxon>
        <taxon>Ktedonobacteria</taxon>
        <taxon>Ktedonobacterales</taxon>
        <taxon>Ktedonobacteraceae</taxon>
        <taxon>Ktedonospora</taxon>
    </lineage>
</organism>
<accession>A0A8J3HX72</accession>
<evidence type="ECO:0000313" key="2">
    <source>
        <dbReference type="EMBL" id="GHO45419.1"/>
    </source>
</evidence>
<sequence>MLLGEPYQTSKAFQSGKAAKKNKAQKANNAKQEYKIPKGYGNQKDQYKQKNRRYVAVGSRGSALLRIHFRGALRRRRHCAWHIGHTTSVAFVSKHC</sequence>
<gene>
    <name evidence="2" type="ORF">KSX_35820</name>
</gene>
<name>A0A8J3HX72_9CHLR</name>
<evidence type="ECO:0000313" key="3">
    <source>
        <dbReference type="Proteomes" id="UP000612362"/>
    </source>
</evidence>
<dbReference type="EMBL" id="BNJF01000001">
    <property type="protein sequence ID" value="GHO45419.1"/>
    <property type="molecule type" value="Genomic_DNA"/>
</dbReference>
<keyword evidence="3" id="KW-1185">Reference proteome</keyword>
<evidence type="ECO:0000256" key="1">
    <source>
        <dbReference type="SAM" id="MobiDB-lite"/>
    </source>
</evidence>
<comment type="caution">
    <text evidence="2">The sequence shown here is derived from an EMBL/GenBank/DDBJ whole genome shotgun (WGS) entry which is preliminary data.</text>
</comment>